<evidence type="ECO:0000256" key="6">
    <source>
        <dbReference type="ARBA" id="ARBA00025737"/>
    </source>
</evidence>
<evidence type="ECO:0000256" key="2">
    <source>
        <dbReference type="ARBA" id="ARBA00022559"/>
    </source>
</evidence>
<dbReference type="PANTHER" id="PTHR30521:SF5">
    <property type="entry name" value="BLR4509 PROTEIN"/>
    <property type="match status" value="1"/>
</dbReference>
<dbReference type="InterPro" id="IPR011008">
    <property type="entry name" value="Dimeric_a/b-barrel"/>
</dbReference>
<evidence type="ECO:0000256" key="5">
    <source>
        <dbReference type="ARBA" id="ARBA00023004"/>
    </source>
</evidence>
<dbReference type="Proteomes" id="UP000516052">
    <property type="component" value="Chromosome"/>
</dbReference>
<evidence type="ECO:0000256" key="7">
    <source>
        <dbReference type="SAM" id="MobiDB-lite"/>
    </source>
</evidence>
<organism evidence="8 9">
    <name type="scientific">Streptomyces roseirectus</name>
    <dbReference type="NCBI Taxonomy" id="2768066"/>
    <lineage>
        <taxon>Bacteria</taxon>
        <taxon>Bacillati</taxon>
        <taxon>Actinomycetota</taxon>
        <taxon>Actinomycetes</taxon>
        <taxon>Kitasatosporales</taxon>
        <taxon>Streptomycetaceae</taxon>
        <taxon>Streptomyces</taxon>
    </lineage>
</organism>
<feature type="compositionally biased region" description="Basic and acidic residues" evidence="7">
    <location>
        <begin position="283"/>
        <end position="299"/>
    </location>
</feature>
<accession>A0A7H0INJ9</accession>
<dbReference type="InterPro" id="IPR006314">
    <property type="entry name" value="Dyp_peroxidase"/>
</dbReference>
<evidence type="ECO:0000313" key="8">
    <source>
        <dbReference type="EMBL" id="QNP74365.1"/>
    </source>
</evidence>
<evidence type="ECO:0000256" key="3">
    <source>
        <dbReference type="ARBA" id="ARBA00022723"/>
    </source>
</evidence>
<keyword evidence="3" id="KW-0479">Metal-binding</keyword>
<dbReference type="RefSeq" id="WP_187751290.1">
    <property type="nucleotide sequence ID" value="NZ_CP060828.1"/>
</dbReference>
<sequence length="448" mass="49417">MPSPPPLFRRLRRPPTLDLDDIQATLLRARPEPYFGTHAILEITEPAAGRELLRRLAPRVTSAARWDEPRPSWLALALSYQGLVALGLPETSLASFPANFRAGMAARAERLRDTGVNAPDRWEFPFGTPRVHVAVTVHAASEDDWRAEVAAYEKELGEVPGVKLLSHQDFAADGFNVFGYRDGFSQPVVEGSGAEPLPGDGRPIKAGEFVLGHPSETGVPLPVPAPDVLGRNGTYVVFRKYHSHVAAFNKWLHDNASTEAERELLAAKLVGRWRSGAPLALSPERDTPAIGEDPNRINDFDYSADPRGLRTPLGSHIRRMNPRDTKLTVLSDVNIRRIIRRGTSYGTPLPPDRLKDDGTPRGLDFIALGARAIDNVEFLQSEWVDSGNFMGLGKEKDPMISLQDKGAYFTVPGTPPRRVRNIQSFNTLLGGEYFFMPSLSAIRWLAGN</sequence>
<dbReference type="GO" id="GO:0046872">
    <property type="term" value="F:metal ion binding"/>
    <property type="evidence" value="ECO:0007669"/>
    <property type="project" value="UniProtKB-KW"/>
</dbReference>
<dbReference type="PANTHER" id="PTHR30521">
    <property type="entry name" value="DEFERROCHELATASE/PEROXIDASE"/>
    <property type="match status" value="1"/>
</dbReference>
<dbReference type="AlphaFoldDB" id="A0A7H0INJ9"/>
<evidence type="ECO:0000313" key="9">
    <source>
        <dbReference type="Proteomes" id="UP000516052"/>
    </source>
</evidence>
<keyword evidence="9" id="KW-1185">Reference proteome</keyword>
<dbReference type="KEGG" id="sroi:IAG44_36170"/>
<dbReference type="SUPFAM" id="SSF54909">
    <property type="entry name" value="Dimeric alpha+beta barrel"/>
    <property type="match status" value="1"/>
</dbReference>
<evidence type="ECO:0000256" key="1">
    <source>
        <dbReference type="ARBA" id="ARBA00001970"/>
    </source>
</evidence>
<keyword evidence="5" id="KW-0408">Iron</keyword>
<reference evidence="8 9" key="1">
    <citation type="submission" date="2020-08" db="EMBL/GenBank/DDBJ databases">
        <title>A novel species.</title>
        <authorList>
            <person name="Gao J."/>
        </authorList>
    </citation>
    <scope>NUCLEOTIDE SEQUENCE [LARGE SCALE GENOMIC DNA]</scope>
    <source>
        <strain evidence="8 9">CRXT-G-22</strain>
    </source>
</reference>
<feature type="region of interest" description="Disordered" evidence="7">
    <location>
        <begin position="280"/>
        <end position="304"/>
    </location>
</feature>
<name>A0A7H0INJ9_9ACTN</name>
<dbReference type="GO" id="GO:0004601">
    <property type="term" value="F:peroxidase activity"/>
    <property type="evidence" value="ECO:0007669"/>
    <property type="project" value="UniProtKB-KW"/>
</dbReference>
<dbReference type="GO" id="GO:0005829">
    <property type="term" value="C:cytosol"/>
    <property type="evidence" value="ECO:0007669"/>
    <property type="project" value="TreeGrafter"/>
</dbReference>
<keyword evidence="4" id="KW-0560">Oxidoreductase</keyword>
<dbReference type="PROSITE" id="PS51404">
    <property type="entry name" value="DYP_PEROXIDASE"/>
    <property type="match status" value="1"/>
</dbReference>
<gene>
    <name evidence="8" type="ORF">IAG44_36170</name>
</gene>
<dbReference type="GO" id="GO:0020037">
    <property type="term" value="F:heme binding"/>
    <property type="evidence" value="ECO:0007669"/>
    <property type="project" value="InterPro"/>
</dbReference>
<dbReference type="EMBL" id="CP060828">
    <property type="protein sequence ID" value="QNP74365.1"/>
    <property type="molecule type" value="Genomic_DNA"/>
</dbReference>
<protein>
    <submittedName>
        <fullName evidence="8">Dyp-type peroxidase</fullName>
    </submittedName>
</protein>
<proteinExistence type="inferred from homology"/>
<comment type="similarity">
    <text evidence="6">Belongs to the DyP-type peroxidase family.</text>
</comment>
<keyword evidence="2 8" id="KW-0575">Peroxidase</keyword>
<comment type="cofactor">
    <cofactor evidence="1">
        <name>heme b</name>
        <dbReference type="ChEBI" id="CHEBI:60344"/>
    </cofactor>
</comment>
<evidence type="ECO:0000256" key="4">
    <source>
        <dbReference type="ARBA" id="ARBA00023002"/>
    </source>
</evidence>